<sequence>MASDFDDEYLSEMIHNPSEDDVRRALAKELLAHRKAEPAAPDGWIKCKDRLPAGEEFVLACWSHTGHVEDVFFAFDEDEPEQRYHVLYDGERMLQGPTHWKPLELPQDN</sequence>
<dbReference type="Pfam" id="PF04448">
    <property type="entry name" value="DUF551"/>
    <property type="match status" value="1"/>
</dbReference>
<accession>A0ABX3UPM2</accession>
<protein>
    <recommendedName>
        <fullName evidence="1">DUF551 domain-containing protein</fullName>
    </recommendedName>
</protein>
<dbReference type="Proteomes" id="UP000193785">
    <property type="component" value="Unassembled WGS sequence"/>
</dbReference>
<name>A0ABX3UPM2_9GAMM</name>
<gene>
    <name evidence="2" type="ORF">HA46_17300</name>
</gene>
<dbReference type="EMBL" id="MLJJ01000040">
    <property type="protein sequence ID" value="ORM96284.1"/>
    <property type="molecule type" value="Genomic_DNA"/>
</dbReference>
<reference evidence="2 3" key="1">
    <citation type="journal article" date="2017" name="Antonie Van Leeuwenhoek">
        <title>Phylogenomic resolution of the bacterial genus Pantoea and its relationship with Erwinia and Tatumella.</title>
        <authorList>
            <person name="Palmer M."/>
            <person name="Steenkamp E.T."/>
            <person name="Coetzee M.P."/>
            <person name="Chan W.Y."/>
            <person name="van Zyl E."/>
            <person name="De Maayer P."/>
            <person name="Coutinho T.A."/>
            <person name="Blom J."/>
            <person name="Smits T.H."/>
            <person name="Duffy B."/>
            <person name="Venter S.N."/>
        </authorList>
    </citation>
    <scope>NUCLEOTIDE SEQUENCE [LARGE SCALE GENOMIC DNA]</scope>
    <source>
        <strain evidence="2 3">LMG 5345</strain>
    </source>
</reference>
<proteinExistence type="predicted"/>
<evidence type="ECO:0000313" key="2">
    <source>
        <dbReference type="EMBL" id="ORM96284.1"/>
    </source>
</evidence>
<comment type="caution">
    <text evidence="2">The sequence shown here is derived from an EMBL/GenBank/DDBJ whole genome shotgun (WGS) entry which is preliminary data.</text>
</comment>
<dbReference type="RefSeq" id="WP_084885863.1">
    <property type="nucleotide sequence ID" value="NZ_MLJJ01000040.1"/>
</dbReference>
<evidence type="ECO:0000313" key="3">
    <source>
        <dbReference type="Proteomes" id="UP000193785"/>
    </source>
</evidence>
<organism evidence="2 3">
    <name type="scientific">Pantoea septica</name>
    <dbReference type="NCBI Taxonomy" id="472695"/>
    <lineage>
        <taxon>Bacteria</taxon>
        <taxon>Pseudomonadati</taxon>
        <taxon>Pseudomonadota</taxon>
        <taxon>Gammaproteobacteria</taxon>
        <taxon>Enterobacterales</taxon>
        <taxon>Erwiniaceae</taxon>
        <taxon>Pantoea</taxon>
    </lineage>
</organism>
<feature type="domain" description="DUF551" evidence="1">
    <location>
        <begin position="43"/>
        <end position="105"/>
    </location>
</feature>
<keyword evidence="3" id="KW-1185">Reference proteome</keyword>
<dbReference type="InterPro" id="IPR007539">
    <property type="entry name" value="DUF551"/>
</dbReference>
<evidence type="ECO:0000259" key="1">
    <source>
        <dbReference type="Pfam" id="PF04448"/>
    </source>
</evidence>